<sequence length="83" mass="9126">MLMPDLRTAATALRAYRIAQARLLRSPANPLRRRQYDDTAYTLCVLMGKRDATEAAALAERLLASSSAGAKPNRARRARTALP</sequence>
<evidence type="ECO:0000313" key="2">
    <source>
        <dbReference type="Proteomes" id="UP000017984"/>
    </source>
</evidence>
<dbReference type="EMBL" id="AWQX01000045">
    <property type="protein sequence ID" value="EST35728.1"/>
    <property type="molecule type" value="Genomic_DNA"/>
</dbReference>
<dbReference type="Pfam" id="PF17196">
    <property type="entry name" value="DUF5133"/>
    <property type="match status" value="1"/>
</dbReference>
<dbReference type="PATRIC" id="fig|1352936.5.peg.1071"/>
<comment type="caution">
    <text evidence="1">The sequence shown here is derived from an EMBL/GenBank/DDBJ whole genome shotgun (WGS) entry which is preliminary data.</text>
</comment>
<evidence type="ECO:0000313" key="1">
    <source>
        <dbReference type="EMBL" id="EST35728.1"/>
    </source>
</evidence>
<gene>
    <name evidence="1" type="ORF">M878_04965</name>
</gene>
<keyword evidence="2" id="KW-1185">Reference proteome</keyword>
<dbReference type="AlphaFoldDB" id="V6KUQ2"/>
<proteinExistence type="predicted"/>
<evidence type="ECO:0008006" key="3">
    <source>
        <dbReference type="Google" id="ProtNLM"/>
    </source>
</evidence>
<dbReference type="InterPro" id="IPR033457">
    <property type="entry name" value="DUF5133"/>
</dbReference>
<name>V6KUQ2_STRRC</name>
<dbReference type="HOGENOM" id="CLU_181592_0_0_11"/>
<organism evidence="1 2">
    <name type="scientific">Streptomyces roseochromogenus subsp. oscitans DS 12.976</name>
    <dbReference type="NCBI Taxonomy" id="1352936"/>
    <lineage>
        <taxon>Bacteria</taxon>
        <taxon>Bacillati</taxon>
        <taxon>Actinomycetota</taxon>
        <taxon>Actinomycetes</taxon>
        <taxon>Kitasatosporales</taxon>
        <taxon>Streptomycetaceae</taxon>
        <taxon>Streptomyces</taxon>
    </lineage>
</organism>
<dbReference type="STRING" id="1352936.M878_04965"/>
<accession>V6KUQ2</accession>
<dbReference type="Proteomes" id="UP000017984">
    <property type="component" value="Chromosome"/>
</dbReference>
<protein>
    <recommendedName>
        <fullName evidence="3">DUF5133 domain-containing protein</fullName>
    </recommendedName>
</protein>
<reference evidence="1 2" key="1">
    <citation type="journal article" date="2014" name="Genome Announc.">
        <title>Draft Genome Sequence of Streptomyces roseochromogenes subsp. oscitans DS 12.976, Producer of the Aminocoumarin Antibiotic Clorobiocin.</title>
        <authorList>
            <person name="Ruckert C."/>
            <person name="Kalinowski J."/>
            <person name="Heide L."/>
            <person name="Apel A.K."/>
        </authorList>
    </citation>
    <scope>NUCLEOTIDE SEQUENCE [LARGE SCALE GENOMIC DNA]</scope>
    <source>
        <strain evidence="1 2">DS 12.976</strain>
    </source>
</reference>
<dbReference type="RefSeq" id="WP_023544997.1">
    <property type="nucleotide sequence ID" value="NZ_CM002285.1"/>
</dbReference>